<dbReference type="GO" id="GO:0016740">
    <property type="term" value="F:transferase activity"/>
    <property type="evidence" value="ECO:0007669"/>
    <property type="project" value="UniProtKB-KW"/>
</dbReference>
<dbReference type="SMART" id="SM00450">
    <property type="entry name" value="RHOD"/>
    <property type="match status" value="1"/>
</dbReference>
<keyword evidence="1" id="KW-0472">Membrane</keyword>
<evidence type="ECO:0000256" key="1">
    <source>
        <dbReference type="SAM" id="Phobius"/>
    </source>
</evidence>
<keyword evidence="1" id="KW-0812">Transmembrane</keyword>
<dbReference type="RefSeq" id="WP_112869246.1">
    <property type="nucleotide sequence ID" value="NZ_CP021781.1"/>
</dbReference>
<gene>
    <name evidence="3" type="ORF">CDH04_00965</name>
    <name evidence="4" type="ORF">FZC43_00965</name>
</gene>
<dbReference type="EMBL" id="CP021781">
    <property type="protein sequence ID" value="AXA33071.1"/>
    <property type="molecule type" value="Genomic_DNA"/>
</dbReference>
<dbReference type="Proteomes" id="UP000251120">
    <property type="component" value="Chromosome"/>
</dbReference>
<dbReference type="InterPro" id="IPR036873">
    <property type="entry name" value="Rhodanese-like_dom_sf"/>
</dbReference>
<keyword evidence="6" id="KW-1185">Reference proteome</keyword>
<dbReference type="Proteomes" id="UP000681131">
    <property type="component" value="Chromosome"/>
</dbReference>
<accession>A0A2Z4XW48</accession>
<organism evidence="3 5">
    <name type="scientific">Francisella adeliensis</name>
    <dbReference type="NCBI Taxonomy" id="2007306"/>
    <lineage>
        <taxon>Bacteria</taxon>
        <taxon>Pseudomonadati</taxon>
        <taxon>Pseudomonadota</taxon>
        <taxon>Gammaproteobacteria</taxon>
        <taxon>Thiotrichales</taxon>
        <taxon>Francisellaceae</taxon>
        <taxon>Francisella</taxon>
    </lineage>
</organism>
<feature type="domain" description="Rhodanese" evidence="2">
    <location>
        <begin position="50"/>
        <end position="137"/>
    </location>
</feature>
<feature type="transmembrane region" description="Helical" evidence="1">
    <location>
        <begin position="6"/>
        <end position="28"/>
    </location>
</feature>
<evidence type="ECO:0000313" key="3">
    <source>
        <dbReference type="EMBL" id="AXA33071.1"/>
    </source>
</evidence>
<dbReference type="InterPro" id="IPR001763">
    <property type="entry name" value="Rhodanese-like_dom"/>
</dbReference>
<evidence type="ECO:0000313" key="5">
    <source>
        <dbReference type="Proteomes" id="UP000251120"/>
    </source>
</evidence>
<evidence type="ECO:0000313" key="6">
    <source>
        <dbReference type="Proteomes" id="UP000681131"/>
    </source>
</evidence>
<dbReference type="EMBL" id="CP043424">
    <property type="protein sequence ID" value="QIW11300.1"/>
    <property type="molecule type" value="Genomic_DNA"/>
</dbReference>
<evidence type="ECO:0000259" key="2">
    <source>
        <dbReference type="PROSITE" id="PS50206"/>
    </source>
</evidence>
<dbReference type="AlphaFoldDB" id="A0A2Z4XW48"/>
<dbReference type="SUPFAM" id="SSF52821">
    <property type="entry name" value="Rhodanese/Cell cycle control phosphatase"/>
    <property type="match status" value="1"/>
</dbReference>
<reference evidence="3 5" key="1">
    <citation type="submission" date="2017-06" db="EMBL/GenBank/DDBJ databases">
        <title>Complete genome of Francisella adeliensis.</title>
        <authorList>
            <person name="Vallesi A."/>
            <person name="Sjodin A."/>
        </authorList>
    </citation>
    <scope>NUCLEOTIDE SEQUENCE [LARGE SCALE GENOMIC DNA]</scope>
    <source>
        <strain evidence="3 5">FDC440</strain>
    </source>
</reference>
<dbReference type="PANTHER" id="PTHR43031">
    <property type="entry name" value="FAD-DEPENDENT OXIDOREDUCTASE"/>
    <property type="match status" value="1"/>
</dbReference>
<dbReference type="KEGG" id="fad:CDH04_00965"/>
<dbReference type="OrthoDB" id="9808735at2"/>
<protein>
    <submittedName>
        <fullName evidence="4">Rhodanese-like domain-containing protein</fullName>
    </submittedName>
    <submittedName>
        <fullName evidence="3">Sulfurtransferase</fullName>
    </submittedName>
</protein>
<evidence type="ECO:0000313" key="4">
    <source>
        <dbReference type="EMBL" id="QIW11300.1"/>
    </source>
</evidence>
<dbReference type="Pfam" id="PF00581">
    <property type="entry name" value="Rhodanese"/>
    <property type="match status" value="1"/>
</dbReference>
<reference evidence="4 6" key="2">
    <citation type="submission" date="2019-08" db="EMBL/GenBank/DDBJ databases">
        <title>Complete genome sequences of Francisella adeliensis (FSC1325 and FSC1326).</title>
        <authorList>
            <person name="Ohrman C."/>
            <person name="Uneklint I."/>
            <person name="Vallesi A."/>
            <person name="Karlsson L."/>
            <person name="Sjodin A."/>
        </authorList>
    </citation>
    <scope>NUCLEOTIDE SEQUENCE [LARGE SCALE GENOMIC DNA]</scope>
    <source>
        <strain evidence="4 6">FSC1325</strain>
    </source>
</reference>
<dbReference type="PANTHER" id="PTHR43031:SF18">
    <property type="entry name" value="RHODANESE-RELATED SULFURTRANSFERASES"/>
    <property type="match status" value="1"/>
</dbReference>
<proteinExistence type="predicted"/>
<name>A0A2Z4XW48_9GAMM</name>
<dbReference type="CDD" id="cd00158">
    <property type="entry name" value="RHOD"/>
    <property type="match status" value="1"/>
</dbReference>
<keyword evidence="3" id="KW-0808">Transferase</keyword>
<sequence length="140" mass="15824">MENIGTFVSQNLLFCLSFILILAIYIIFELTQTKKSQYNLSVADAVLVVNRNKGIYLDTRDQESFINAHIIGAHNITANELSEKHKKLAKYKAKPIVIYGNQPEKSMLVLRKEGFEQVYTLKGGLSAWLQASYPVKSLSK</sequence>
<keyword evidence="1" id="KW-1133">Transmembrane helix</keyword>
<dbReference type="PROSITE" id="PS50206">
    <property type="entry name" value="RHODANESE_3"/>
    <property type="match status" value="1"/>
</dbReference>
<dbReference type="Gene3D" id="3.40.250.10">
    <property type="entry name" value="Rhodanese-like domain"/>
    <property type="match status" value="1"/>
</dbReference>
<dbReference type="InterPro" id="IPR050229">
    <property type="entry name" value="GlpE_sulfurtransferase"/>
</dbReference>